<dbReference type="InterPro" id="IPR014729">
    <property type="entry name" value="Rossmann-like_a/b/a_fold"/>
</dbReference>
<dbReference type="CDD" id="cd00293">
    <property type="entry name" value="USP-like"/>
    <property type="match status" value="1"/>
</dbReference>
<feature type="domain" description="UspA" evidence="2">
    <location>
        <begin position="6"/>
        <end position="144"/>
    </location>
</feature>
<protein>
    <submittedName>
        <fullName evidence="3">Universal stress protein</fullName>
    </submittedName>
</protein>
<dbReference type="RefSeq" id="WP_025016220.1">
    <property type="nucleotide sequence ID" value="NZ_BJLN01000003.1"/>
</dbReference>
<evidence type="ECO:0000313" key="4">
    <source>
        <dbReference type="Proteomes" id="UP001179858"/>
    </source>
</evidence>
<name>A0AAF0GNL5_LATSK</name>
<evidence type="ECO:0000313" key="3">
    <source>
        <dbReference type="EMBL" id="WGI19447.1"/>
    </source>
</evidence>
<evidence type="ECO:0000259" key="2">
    <source>
        <dbReference type="Pfam" id="PF00582"/>
    </source>
</evidence>
<dbReference type="PANTHER" id="PTHR46268">
    <property type="entry name" value="STRESS RESPONSE PROTEIN NHAX"/>
    <property type="match status" value="1"/>
</dbReference>
<sequence>MSILNMRRVLVGVDDSADALLAFEYAIKRAVKDDLELVIVSVLENDELNVYQALNKDYIHGQYNDLEKHVLDYQEQARAEGVKNVRAVIAEGEPGEAIIKEVIPKVQPDLLIIGSKAKEGIAKYFGSQAAYMAKYAPVPVLVVR</sequence>
<dbReference type="InterPro" id="IPR006016">
    <property type="entry name" value="UspA"/>
</dbReference>
<proteinExistence type="inferred from homology"/>
<dbReference type="PANTHER" id="PTHR46268:SF6">
    <property type="entry name" value="UNIVERSAL STRESS PROTEIN UP12"/>
    <property type="match status" value="1"/>
</dbReference>
<evidence type="ECO:0000256" key="1">
    <source>
        <dbReference type="ARBA" id="ARBA00008791"/>
    </source>
</evidence>
<dbReference type="AlphaFoldDB" id="A0AAF0GNL5"/>
<dbReference type="SUPFAM" id="SSF52402">
    <property type="entry name" value="Adenine nucleotide alpha hydrolases-like"/>
    <property type="match status" value="1"/>
</dbReference>
<organism evidence="3 4">
    <name type="scientific">Latilactobacillus sakei</name>
    <name type="common">Lactobacillus sakei</name>
    <dbReference type="NCBI Taxonomy" id="1599"/>
    <lineage>
        <taxon>Bacteria</taxon>
        <taxon>Bacillati</taxon>
        <taxon>Bacillota</taxon>
        <taxon>Bacilli</taxon>
        <taxon>Lactobacillales</taxon>
        <taxon>Lactobacillaceae</taxon>
        <taxon>Latilactobacillus</taxon>
    </lineage>
</organism>
<gene>
    <name evidence="3" type="ORF">QBD03_01485</name>
</gene>
<dbReference type="InterPro" id="IPR006015">
    <property type="entry name" value="Universal_stress_UspA"/>
</dbReference>
<dbReference type="Gene3D" id="3.40.50.620">
    <property type="entry name" value="HUPs"/>
    <property type="match status" value="1"/>
</dbReference>
<dbReference type="PRINTS" id="PR01438">
    <property type="entry name" value="UNVRSLSTRESS"/>
</dbReference>
<dbReference type="EMBL" id="CP122959">
    <property type="protein sequence ID" value="WGI19447.1"/>
    <property type="molecule type" value="Genomic_DNA"/>
</dbReference>
<dbReference type="Proteomes" id="UP001179858">
    <property type="component" value="Chromosome"/>
</dbReference>
<dbReference type="Pfam" id="PF00582">
    <property type="entry name" value="Usp"/>
    <property type="match status" value="1"/>
</dbReference>
<comment type="similarity">
    <text evidence="1">Belongs to the universal stress protein A family.</text>
</comment>
<reference evidence="3" key="1">
    <citation type="submission" date="2023-04" db="EMBL/GenBank/DDBJ databases">
        <title>Novel strain of Lactilactobacillus sakei and use thereof.</title>
        <authorList>
            <person name="Kim S.Y."/>
        </authorList>
    </citation>
    <scope>NUCLEOTIDE SEQUENCE</scope>
    <source>
        <strain evidence="3">HUP1</strain>
    </source>
</reference>
<accession>A0AAF0GNL5</accession>